<dbReference type="EMBL" id="CP036316">
    <property type="protein sequence ID" value="QDT64920.1"/>
    <property type="molecule type" value="Genomic_DNA"/>
</dbReference>
<dbReference type="InterPro" id="IPR007296">
    <property type="entry name" value="DUF403"/>
</dbReference>
<dbReference type="RefSeq" id="WP_145262487.1">
    <property type="nucleotide sequence ID" value="NZ_CP036316.1"/>
</dbReference>
<dbReference type="Pfam" id="PF04168">
    <property type="entry name" value="Alpha-E"/>
    <property type="match status" value="1"/>
</dbReference>
<dbReference type="InterPro" id="IPR051680">
    <property type="entry name" value="ATP-dep_Glu-Cys_Ligase-2"/>
</dbReference>
<proteinExistence type="predicted"/>
<dbReference type="Proteomes" id="UP000319976">
    <property type="component" value="Chromosome"/>
</dbReference>
<feature type="domain" description="DUF403" evidence="1">
    <location>
        <begin position="1"/>
        <end position="311"/>
    </location>
</feature>
<organism evidence="2 3">
    <name type="scientific">Calycomorphotria hydatis</name>
    <dbReference type="NCBI Taxonomy" id="2528027"/>
    <lineage>
        <taxon>Bacteria</taxon>
        <taxon>Pseudomonadati</taxon>
        <taxon>Planctomycetota</taxon>
        <taxon>Planctomycetia</taxon>
        <taxon>Planctomycetales</taxon>
        <taxon>Planctomycetaceae</taxon>
        <taxon>Calycomorphotria</taxon>
    </lineage>
</organism>
<dbReference type="OrthoDB" id="9803532at2"/>
<evidence type="ECO:0000259" key="1">
    <source>
        <dbReference type="Pfam" id="PF04168"/>
    </source>
</evidence>
<evidence type="ECO:0000313" key="2">
    <source>
        <dbReference type="EMBL" id="QDT64920.1"/>
    </source>
</evidence>
<name>A0A517T973_9PLAN</name>
<dbReference type="PANTHER" id="PTHR34595">
    <property type="entry name" value="BLR5612 PROTEIN"/>
    <property type="match status" value="1"/>
</dbReference>
<protein>
    <recommendedName>
        <fullName evidence="1">DUF403 domain-containing protein</fullName>
    </recommendedName>
</protein>
<reference evidence="2 3" key="1">
    <citation type="submission" date="2019-02" db="EMBL/GenBank/DDBJ databases">
        <title>Deep-cultivation of Planctomycetes and their phenomic and genomic characterization uncovers novel biology.</title>
        <authorList>
            <person name="Wiegand S."/>
            <person name="Jogler M."/>
            <person name="Boedeker C."/>
            <person name="Pinto D."/>
            <person name="Vollmers J."/>
            <person name="Rivas-Marin E."/>
            <person name="Kohn T."/>
            <person name="Peeters S.H."/>
            <person name="Heuer A."/>
            <person name="Rast P."/>
            <person name="Oberbeckmann S."/>
            <person name="Bunk B."/>
            <person name="Jeske O."/>
            <person name="Meyerdierks A."/>
            <person name="Storesund J.E."/>
            <person name="Kallscheuer N."/>
            <person name="Luecker S."/>
            <person name="Lage O.M."/>
            <person name="Pohl T."/>
            <person name="Merkel B.J."/>
            <person name="Hornburger P."/>
            <person name="Mueller R.-W."/>
            <person name="Bruemmer F."/>
            <person name="Labrenz M."/>
            <person name="Spormann A.M."/>
            <person name="Op den Camp H."/>
            <person name="Overmann J."/>
            <person name="Amann R."/>
            <person name="Jetten M.S.M."/>
            <person name="Mascher T."/>
            <person name="Medema M.H."/>
            <person name="Devos D.P."/>
            <person name="Kaster A.-K."/>
            <person name="Ovreas L."/>
            <person name="Rohde M."/>
            <person name="Galperin M.Y."/>
            <person name="Jogler C."/>
        </authorList>
    </citation>
    <scope>NUCLEOTIDE SEQUENCE [LARGE SCALE GENOMIC DNA]</scope>
    <source>
        <strain evidence="2 3">V22</strain>
    </source>
</reference>
<gene>
    <name evidence="2" type="ORF">V22_21650</name>
</gene>
<evidence type="ECO:0000313" key="3">
    <source>
        <dbReference type="Proteomes" id="UP000319976"/>
    </source>
</evidence>
<keyword evidence="3" id="KW-1185">Reference proteome</keyword>
<dbReference type="KEGG" id="chya:V22_21650"/>
<sequence length="331" mass="37779">MLSRVAECVFWMSRYIERAENTARFVEVNQNLTLESTTTRHQQWAPLIDTAGDREAFLERFEEFDRENVVRFLTFDTANPNSILSCMNAARENARTVRENISTEMWEEINKLYLMVKNAANDPQVIRSPHLFLNRIKLASQLLIGITDATMSHDEPWHFVRLARLLERADKTSRILDVKYFILLPSVNSVGSPVDIVQWSALLKSASALEMYRRAHGRILPSPVGEFLLLNRLFPRSVRFCSIVAEESLHAITGVPIGAFSNRAEQALGKLRSELDYTSIDDVFALGMHEFIDVLQLRINDIGQAVHQCFFALEPDTSEEAPVLTQTQSQH</sequence>
<dbReference type="PANTHER" id="PTHR34595:SF7">
    <property type="entry name" value="SLL1039 PROTEIN"/>
    <property type="match status" value="1"/>
</dbReference>
<dbReference type="AlphaFoldDB" id="A0A517T973"/>
<accession>A0A517T973</accession>